<dbReference type="PANTHER" id="PTHR45735:SF14">
    <property type="entry name" value="RNA-BINDING PROTEIN"/>
    <property type="match status" value="1"/>
</dbReference>
<evidence type="ECO:0000256" key="2">
    <source>
        <dbReference type="ARBA" id="ARBA00023242"/>
    </source>
</evidence>
<comment type="subcellular location">
    <subcellularLocation>
        <location evidence="1">Nucleus</location>
    </subcellularLocation>
</comment>
<dbReference type="OMA" id="CEPEDAP"/>
<evidence type="ECO:0000313" key="6">
    <source>
        <dbReference type="EMBL" id="EEB06367.1"/>
    </source>
</evidence>
<dbReference type="GO" id="GO:0033620">
    <property type="term" value="C:Mei2 nuclear dot complex"/>
    <property type="evidence" value="ECO:0007669"/>
    <property type="project" value="EnsemblFungi"/>
</dbReference>
<dbReference type="RefSeq" id="XP_002172660.1">
    <property type="nucleotide sequence ID" value="XM_002172624.2"/>
</dbReference>
<dbReference type="Pfam" id="PF14327">
    <property type="entry name" value="CSTF2_hinge"/>
    <property type="match status" value="1"/>
</dbReference>
<reference evidence="6 8" key="1">
    <citation type="journal article" date="2011" name="Science">
        <title>Comparative functional genomics of the fission yeasts.</title>
        <authorList>
            <person name="Rhind N."/>
            <person name="Chen Z."/>
            <person name="Yassour M."/>
            <person name="Thompson D.A."/>
            <person name="Haas B.J."/>
            <person name="Habib N."/>
            <person name="Wapinski I."/>
            <person name="Roy S."/>
            <person name="Lin M.F."/>
            <person name="Heiman D.I."/>
            <person name="Young S.K."/>
            <person name="Furuya K."/>
            <person name="Guo Y."/>
            <person name="Pidoux A."/>
            <person name="Chen H.M."/>
            <person name="Robbertse B."/>
            <person name="Goldberg J.M."/>
            <person name="Aoki K."/>
            <person name="Bayne E.H."/>
            <person name="Berlin A.M."/>
            <person name="Desjardins C.A."/>
            <person name="Dobbs E."/>
            <person name="Dukaj L."/>
            <person name="Fan L."/>
            <person name="FitzGerald M.G."/>
            <person name="French C."/>
            <person name="Gujja S."/>
            <person name="Hansen K."/>
            <person name="Keifenheim D."/>
            <person name="Levin J.Z."/>
            <person name="Mosher R.A."/>
            <person name="Mueller C.A."/>
            <person name="Pfiffner J."/>
            <person name="Priest M."/>
            <person name="Russ C."/>
            <person name="Smialowska A."/>
            <person name="Swoboda P."/>
            <person name="Sykes S.M."/>
            <person name="Vaughn M."/>
            <person name="Vengrova S."/>
            <person name="Yoder R."/>
            <person name="Zeng Q."/>
            <person name="Allshire R."/>
            <person name="Baulcombe D."/>
            <person name="Birren B.W."/>
            <person name="Brown W."/>
            <person name="Ekwall K."/>
            <person name="Kellis M."/>
            <person name="Leatherwood J."/>
            <person name="Levin H."/>
            <person name="Margalit H."/>
            <person name="Martienssen R."/>
            <person name="Nieduszynski C.A."/>
            <person name="Spatafora J.W."/>
            <person name="Friedman N."/>
            <person name="Dalgaard J.Z."/>
            <person name="Baumann P."/>
            <person name="Niki H."/>
            <person name="Regev A."/>
            <person name="Nusbaum C."/>
        </authorList>
    </citation>
    <scope>NUCLEOTIDE SEQUENCE [LARGE SCALE GENOMIC DNA]</scope>
    <source>
        <strain evidence="8">yFS275 / FY16936</strain>
    </source>
</reference>
<dbReference type="SUPFAM" id="SSF54928">
    <property type="entry name" value="RNA-binding domain, RBD"/>
    <property type="match status" value="1"/>
</dbReference>
<dbReference type="GO" id="GO:0005847">
    <property type="term" value="C:mRNA cleavage and polyadenylation specificity factor complex"/>
    <property type="evidence" value="ECO:0000318"/>
    <property type="project" value="GO_Central"/>
</dbReference>
<accession>B6JXU9</accession>
<keyword evidence="8" id="KW-1185">Reference proteome</keyword>
<evidence type="ECO:0000313" key="7">
    <source>
        <dbReference type="JaponicusDB" id="SJAG_01412"/>
    </source>
</evidence>
<dbReference type="AlphaFoldDB" id="B6JXU9"/>
<evidence type="ECO:0000256" key="4">
    <source>
        <dbReference type="SAM" id="MobiDB-lite"/>
    </source>
</evidence>
<dbReference type="Gene3D" id="1.10.20.70">
    <property type="entry name" value="Transcription termination and cleavage factor, C-terminal domain"/>
    <property type="match status" value="1"/>
</dbReference>
<dbReference type="SMART" id="SM00360">
    <property type="entry name" value="RRM"/>
    <property type="match status" value="1"/>
</dbReference>
<organism evidence="6 8">
    <name type="scientific">Schizosaccharomyces japonicus (strain yFS275 / FY16936)</name>
    <name type="common">Fission yeast</name>
    <dbReference type="NCBI Taxonomy" id="402676"/>
    <lineage>
        <taxon>Eukaryota</taxon>
        <taxon>Fungi</taxon>
        <taxon>Dikarya</taxon>
        <taxon>Ascomycota</taxon>
        <taxon>Taphrinomycotina</taxon>
        <taxon>Schizosaccharomycetes</taxon>
        <taxon>Schizosaccharomycetales</taxon>
        <taxon>Schizosaccharomycetaceae</taxon>
        <taxon>Schizosaccharomyces</taxon>
    </lineage>
</organism>
<dbReference type="GeneID" id="7048160"/>
<dbReference type="eggNOG" id="KOG0108">
    <property type="taxonomic scope" value="Eukaryota"/>
</dbReference>
<feature type="domain" description="RRM" evidence="5">
    <location>
        <begin position="5"/>
        <end position="83"/>
    </location>
</feature>
<dbReference type="GO" id="GO:0003729">
    <property type="term" value="F:mRNA binding"/>
    <property type="evidence" value="ECO:0000318"/>
    <property type="project" value="GO_Central"/>
</dbReference>
<name>B6JXU9_SCHJY</name>
<feature type="region of interest" description="Disordered" evidence="4">
    <location>
        <begin position="295"/>
        <end position="352"/>
    </location>
</feature>
<dbReference type="InterPro" id="IPR000504">
    <property type="entry name" value="RRM_dom"/>
</dbReference>
<dbReference type="VEuPathDB" id="FungiDB:SJAG_01412"/>
<dbReference type="GO" id="GO:0031124">
    <property type="term" value="P:mRNA 3'-end processing"/>
    <property type="evidence" value="ECO:0007669"/>
    <property type="project" value="InterPro"/>
</dbReference>
<sequence length="391" mass="41475">MDPSCVVYVGNIPYEMAEEQVVDIFKQSGPVKSFHLMMDNETGQPKGYGFCEYHDRSTAVSAVRNLHNYDVGTRRLRVDFPTPDQIRRLEKMGAAQQAPPLAPGAVNAPVSSTPLPGQPGSLLPPLPAGKYPPPKMLVPEAISRVLSSYSAAELDSVLMSTKTLCQENPDQMCQLFDLCPQYSYAIFQAMLMKNYTEPSLLPTILAAPPERATPSTFSPASAPIPPVAHHPSYPPYSAPPPSYIPPPSVNPSGIPSGPAAMAGAPAGPYGGAVPGSAPIPSSYYARYTPPVPDYYRGGTPMGGQLPTGPAAIRRGTTPLNMPPTGPVATSIAPPPVAPVRAPSQTPAPANASPSQAALIAQLMALTDEQINMLQPHQKTQILQLREALMKK</sequence>
<dbReference type="OrthoDB" id="272703at2759"/>
<dbReference type="Pfam" id="PF14304">
    <property type="entry name" value="CSTF_C"/>
    <property type="match status" value="1"/>
</dbReference>
<dbReference type="Pfam" id="PF00076">
    <property type="entry name" value="RRM_1"/>
    <property type="match status" value="1"/>
</dbReference>
<feature type="region of interest" description="Disordered" evidence="4">
    <location>
        <begin position="92"/>
        <end position="116"/>
    </location>
</feature>
<keyword evidence="3" id="KW-0694">RNA-binding</keyword>
<evidence type="ECO:0000256" key="1">
    <source>
        <dbReference type="ARBA" id="ARBA00004123"/>
    </source>
</evidence>
<dbReference type="HOGENOM" id="CLU_028601_0_0_1"/>
<dbReference type="EMBL" id="KE651168">
    <property type="protein sequence ID" value="EEB06367.1"/>
    <property type="molecule type" value="Genomic_DNA"/>
</dbReference>
<dbReference type="PANTHER" id="PTHR45735">
    <property type="entry name" value="CLEAVAGE STIMULATION FACTOR SUBUNIT 2"/>
    <property type="match status" value="1"/>
</dbReference>
<dbReference type="PROSITE" id="PS50102">
    <property type="entry name" value="RRM"/>
    <property type="match status" value="1"/>
</dbReference>
<feature type="compositionally biased region" description="Low complexity" evidence="4">
    <location>
        <begin position="338"/>
        <end position="352"/>
    </location>
</feature>
<dbReference type="InterPro" id="IPR026896">
    <property type="entry name" value="CSTF_C"/>
</dbReference>
<protein>
    <submittedName>
        <fullName evidence="6">RNA-binding protein</fullName>
    </submittedName>
</protein>
<evidence type="ECO:0000313" key="8">
    <source>
        <dbReference type="Proteomes" id="UP000001744"/>
    </source>
</evidence>
<dbReference type="InterPro" id="IPR038192">
    <property type="entry name" value="CSTF_C_sf"/>
</dbReference>
<dbReference type="Gene3D" id="3.30.70.330">
    <property type="match status" value="1"/>
</dbReference>
<feature type="compositionally biased region" description="Low complexity" evidence="4">
    <location>
        <begin position="93"/>
        <end position="116"/>
    </location>
</feature>
<dbReference type="InterPro" id="IPR025742">
    <property type="entry name" value="CSTF2_hinge"/>
</dbReference>
<dbReference type="Gene3D" id="1.25.40.630">
    <property type="match status" value="1"/>
</dbReference>
<dbReference type="CDD" id="cd12398">
    <property type="entry name" value="RRM_CSTF2_RNA15_like"/>
    <property type="match status" value="1"/>
</dbReference>
<dbReference type="JaponicusDB" id="SJAG_01412">
    <property type="gene designation" value="rna15"/>
</dbReference>
<dbReference type="InterPro" id="IPR035979">
    <property type="entry name" value="RBD_domain_sf"/>
</dbReference>
<evidence type="ECO:0000256" key="3">
    <source>
        <dbReference type="PROSITE-ProRule" id="PRU00176"/>
    </source>
</evidence>
<dbReference type="InterPro" id="IPR012677">
    <property type="entry name" value="Nucleotide-bd_a/b_plait_sf"/>
</dbReference>
<dbReference type="STRING" id="402676.B6JXU9"/>
<evidence type="ECO:0000259" key="5">
    <source>
        <dbReference type="PROSITE" id="PS50102"/>
    </source>
</evidence>
<gene>
    <name evidence="7" type="primary">rna15</name>
    <name evidence="6" type="ORF">SJAG_01412</name>
</gene>
<keyword evidence="2" id="KW-0539">Nucleus</keyword>
<proteinExistence type="predicted"/>
<dbReference type="GO" id="GO:0033621">
    <property type="term" value="P:nuclear mRNA surveillance of meiosis-specific transcripts"/>
    <property type="evidence" value="ECO:0007669"/>
    <property type="project" value="EnsemblFungi"/>
</dbReference>
<dbReference type="Proteomes" id="UP000001744">
    <property type="component" value="Unassembled WGS sequence"/>
</dbReference>